<dbReference type="GeneID" id="85399613"/>
<accession>A0AAD8XJ45</accession>
<dbReference type="AlphaFoldDB" id="A0AAD8XJ45"/>
<protein>
    <submittedName>
        <fullName evidence="2">Uncharacterized protein</fullName>
    </submittedName>
</protein>
<proteinExistence type="predicted"/>
<reference evidence="2" key="1">
    <citation type="submission" date="2021-12" db="EMBL/GenBank/DDBJ databases">
        <title>Comparative genomics, transcriptomics and evolutionary studies reveal genomic signatures of adaptation to plant cell wall in hemibiotrophic fungi.</title>
        <authorList>
            <consortium name="DOE Joint Genome Institute"/>
            <person name="Baroncelli R."/>
            <person name="Diaz J.F."/>
            <person name="Benocci T."/>
            <person name="Peng M."/>
            <person name="Battaglia E."/>
            <person name="Haridas S."/>
            <person name="Andreopoulos W."/>
            <person name="Labutti K."/>
            <person name="Pangilinan J."/>
            <person name="Floch G.L."/>
            <person name="Makela M.R."/>
            <person name="Henrissat B."/>
            <person name="Grigoriev I.V."/>
            <person name="Crouch J.A."/>
            <person name="De Vries R.P."/>
            <person name="Sukno S.A."/>
            <person name="Thon M.R."/>
        </authorList>
    </citation>
    <scope>NUCLEOTIDE SEQUENCE</scope>
    <source>
        <strain evidence="2">CBS 112980</strain>
    </source>
</reference>
<organism evidence="2 3">
    <name type="scientific">Glomerella acutata</name>
    <name type="common">Colletotrichum acutatum</name>
    <dbReference type="NCBI Taxonomy" id="27357"/>
    <lineage>
        <taxon>Eukaryota</taxon>
        <taxon>Fungi</taxon>
        <taxon>Dikarya</taxon>
        <taxon>Ascomycota</taxon>
        <taxon>Pezizomycotina</taxon>
        <taxon>Sordariomycetes</taxon>
        <taxon>Hypocreomycetidae</taxon>
        <taxon>Glomerellales</taxon>
        <taxon>Glomerellaceae</taxon>
        <taxon>Colletotrichum</taxon>
        <taxon>Colletotrichum acutatum species complex</taxon>
    </lineage>
</organism>
<name>A0AAD8XJ45_GLOAC</name>
<dbReference type="Proteomes" id="UP001244207">
    <property type="component" value="Unassembled WGS sequence"/>
</dbReference>
<gene>
    <name evidence="2" type="ORF">BDZ83DRAFT_790658</name>
</gene>
<dbReference type="RefSeq" id="XP_060367253.1">
    <property type="nucleotide sequence ID" value="XM_060515715.1"/>
</dbReference>
<comment type="caution">
    <text evidence="2">The sequence shown here is derived from an EMBL/GenBank/DDBJ whole genome shotgun (WGS) entry which is preliminary data.</text>
</comment>
<keyword evidence="3" id="KW-1185">Reference proteome</keyword>
<evidence type="ECO:0000313" key="3">
    <source>
        <dbReference type="Proteomes" id="UP001244207"/>
    </source>
</evidence>
<dbReference type="EMBL" id="JAHMHS010000026">
    <property type="protein sequence ID" value="KAK1727198.1"/>
    <property type="molecule type" value="Genomic_DNA"/>
</dbReference>
<sequence length="222" mass="24228">MELNYWKIKLLLVSPPAVTVHGLSNMSVPLFPSSIVPTPVDPSLVLVFNLTYRPSHGKTTGGTPPRMRSRTPRRSFNPSSLQSRLMGRELMGQRAMLDELAYCVAPTEYLWPGRSAVMAQKRRGHCPIELDMGCAADLLRVAASPGTTTTTVVSYAAKATRKDGEQKITPGCAREATLHMQAHGSNTASRNVPGRVPSNDTDRTIRVEYLGQLKGARCDRPG</sequence>
<evidence type="ECO:0000313" key="2">
    <source>
        <dbReference type="EMBL" id="KAK1727198.1"/>
    </source>
</evidence>
<evidence type="ECO:0000256" key="1">
    <source>
        <dbReference type="SAM" id="MobiDB-lite"/>
    </source>
</evidence>
<feature type="region of interest" description="Disordered" evidence="1">
    <location>
        <begin position="56"/>
        <end position="81"/>
    </location>
</feature>